<dbReference type="RefSeq" id="WP_377351940.1">
    <property type="nucleotide sequence ID" value="NZ_JBHTLQ010000001.1"/>
</dbReference>
<feature type="transmembrane region" description="Helical" evidence="6">
    <location>
        <begin position="203"/>
        <end position="225"/>
    </location>
</feature>
<feature type="transmembrane region" description="Helical" evidence="6">
    <location>
        <begin position="158"/>
        <end position="183"/>
    </location>
</feature>
<gene>
    <name evidence="8" type="ORF">ACFQ27_00225</name>
</gene>
<dbReference type="Proteomes" id="UP001597216">
    <property type="component" value="Unassembled WGS sequence"/>
</dbReference>
<organism evidence="8 9">
    <name type="scientific">Phenylobacterium conjunctum</name>
    <dbReference type="NCBI Taxonomy" id="1298959"/>
    <lineage>
        <taxon>Bacteria</taxon>
        <taxon>Pseudomonadati</taxon>
        <taxon>Pseudomonadota</taxon>
        <taxon>Alphaproteobacteria</taxon>
        <taxon>Caulobacterales</taxon>
        <taxon>Caulobacteraceae</taxon>
        <taxon>Phenylobacterium</taxon>
    </lineage>
</organism>
<keyword evidence="2" id="KW-0813">Transport</keyword>
<dbReference type="PIRSF" id="PIRSF006060">
    <property type="entry name" value="AA_transporter"/>
    <property type="match status" value="1"/>
</dbReference>
<keyword evidence="9" id="KW-1185">Reference proteome</keyword>
<feature type="transmembrane region" description="Helical" evidence="6">
    <location>
        <begin position="83"/>
        <end position="104"/>
    </location>
</feature>
<evidence type="ECO:0000313" key="8">
    <source>
        <dbReference type="EMBL" id="MFD1188988.1"/>
    </source>
</evidence>
<evidence type="ECO:0000256" key="2">
    <source>
        <dbReference type="ARBA" id="ARBA00022448"/>
    </source>
</evidence>
<dbReference type="PANTHER" id="PTHR43495:SF5">
    <property type="entry name" value="GAMMA-AMINOBUTYRIC ACID PERMEASE"/>
    <property type="match status" value="1"/>
</dbReference>
<feature type="transmembrane region" description="Helical" evidence="6">
    <location>
        <begin position="246"/>
        <end position="267"/>
    </location>
</feature>
<keyword evidence="3 6" id="KW-0812">Transmembrane</keyword>
<keyword evidence="4 6" id="KW-1133">Transmembrane helix</keyword>
<feature type="transmembrane region" description="Helical" evidence="6">
    <location>
        <begin position="364"/>
        <end position="385"/>
    </location>
</feature>
<evidence type="ECO:0000256" key="4">
    <source>
        <dbReference type="ARBA" id="ARBA00022989"/>
    </source>
</evidence>
<feature type="transmembrane region" description="Helical" evidence="6">
    <location>
        <begin position="53"/>
        <end position="71"/>
    </location>
</feature>
<dbReference type="Gene3D" id="1.20.1740.10">
    <property type="entry name" value="Amino acid/polyamine transporter I"/>
    <property type="match status" value="1"/>
</dbReference>
<feature type="transmembrane region" description="Helical" evidence="6">
    <location>
        <begin position="432"/>
        <end position="452"/>
    </location>
</feature>
<feature type="transmembrane region" description="Helical" evidence="6">
    <location>
        <begin position="287"/>
        <end position="313"/>
    </location>
</feature>
<dbReference type="InterPro" id="IPR004841">
    <property type="entry name" value="AA-permease/SLC12A_dom"/>
</dbReference>
<evidence type="ECO:0000256" key="1">
    <source>
        <dbReference type="ARBA" id="ARBA00004141"/>
    </source>
</evidence>
<feature type="transmembrane region" description="Helical" evidence="6">
    <location>
        <begin position="124"/>
        <end position="146"/>
    </location>
</feature>
<evidence type="ECO:0000259" key="7">
    <source>
        <dbReference type="Pfam" id="PF00324"/>
    </source>
</evidence>
<sequence>MRVDEAEITRREAGLRPGLSRAQMTMIGLGGAIGTGLFMGSGIAIGYAGPAVIISYAIAAFIAVCMVLSLSEMAVMHPAAGSFGAYAETYLTPWVGFLVRYTYWMAQIVAVGGEAVAAGVYMTYWFPGTPLWMWSTGFTVILTYVNSRSVHSFGSFEYWFAMIKVTAIVAFIILGASALLGIGQPAVGFHNLTGLPGGFMPNGLHGVWMGVIMGIFSFTGTELIAVTSGETPDPKKSIPAALRSMAVRLGLFYVLALTIVVSFVPWTETGAKLVEQSPFVKVFHHVGLQHAAGLMNFVVLSAALSGMNANIYLASRMLFSLGRGSFAPTVFGRLNKDGAPTPAIVASGLGIMAMAAISKLTPLAYNYLFGIATFGAIFTWIVIILSHLSFRRRHPPEELPVRMPFFPWMQLAGLALLIGILVTMGLDTDFWNISWIIGVPWLVLLSVSYVIWKRVRA</sequence>
<feature type="transmembrane region" description="Helical" evidence="6">
    <location>
        <begin position="339"/>
        <end position="358"/>
    </location>
</feature>
<feature type="transmembrane region" description="Helical" evidence="6">
    <location>
        <begin position="26"/>
        <end position="47"/>
    </location>
</feature>
<feature type="transmembrane region" description="Helical" evidence="6">
    <location>
        <begin position="405"/>
        <end position="426"/>
    </location>
</feature>
<feature type="domain" description="Amino acid permease/ SLC12A" evidence="7">
    <location>
        <begin position="24"/>
        <end position="455"/>
    </location>
</feature>
<evidence type="ECO:0000256" key="6">
    <source>
        <dbReference type="SAM" id="Phobius"/>
    </source>
</evidence>
<evidence type="ECO:0000256" key="5">
    <source>
        <dbReference type="ARBA" id="ARBA00023136"/>
    </source>
</evidence>
<protein>
    <submittedName>
        <fullName evidence="8">Amino acid permease</fullName>
    </submittedName>
</protein>
<proteinExistence type="predicted"/>
<name>A0ABW3SWF6_9CAUL</name>
<evidence type="ECO:0000256" key="3">
    <source>
        <dbReference type="ARBA" id="ARBA00022692"/>
    </source>
</evidence>
<evidence type="ECO:0000313" key="9">
    <source>
        <dbReference type="Proteomes" id="UP001597216"/>
    </source>
</evidence>
<comment type="subcellular location">
    <subcellularLocation>
        <location evidence="1">Membrane</location>
        <topology evidence="1">Multi-pass membrane protein</topology>
    </subcellularLocation>
</comment>
<dbReference type="EMBL" id="JBHTLQ010000001">
    <property type="protein sequence ID" value="MFD1188988.1"/>
    <property type="molecule type" value="Genomic_DNA"/>
</dbReference>
<dbReference type="Pfam" id="PF00324">
    <property type="entry name" value="AA_permease"/>
    <property type="match status" value="1"/>
</dbReference>
<dbReference type="PANTHER" id="PTHR43495">
    <property type="entry name" value="GABA PERMEASE"/>
    <property type="match status" value="1"/>
</dbReference>
<reference evidence="9" key="1">
    <citation type="journal article" date="2019" name="Int. J. Syst. Evol. Microbiol.">
        <title>The Global Catalogue of Microorganisms (GCM) 10K type strain sequencing project: providing services to taxonomists for standard genome sequencing and annotation.</title>
        <authorList>
            <consortium name="The Broad Institute Genomics Platform"/>
            <consortium name="The Broad Institute Genome Sequencing Center for Infectious Disease"/>
            <person name="Wu L."/>
            <person name="Ma J."/>
        </authorList>
    </citation>
    <scope>NUCLEOTIDE SEQUENCE [LARGE SCALE GENOMIC DNA]</scope>
    <source>
        <strain evidence="9">CCUG 55074</strain>
    </source>
</reference>
<keyword evidence="5 6" id="KW-0472">Membrane</keyword>
<accession>A0ABW3SWF6</accession>
<comment type="caution">
    <text evidence="8">The sequence shown here is derived from an EMBL/GenBank/DDBJ whole genome shotgun (WGS) entry which is preliminary data.</text>
</comment>